<name>Q0GPC6_VIBCL</name>
<protein>
    <submittedName>
        <fullName evidence="1">Uncharacterized protein</fullName>
    </submittedName>
</protein>
<organism evidence="1">
    <name type="scientific">Vibrio cholerae</name>
    <dbReference type="NCBI Taxonomy" id="666"/>
    <lineage>
        <taxon>Bacteria</taxon>
        <taxon>Pseudomonadati</taxon>
        <taxon>Pseudomonadota</taxon>
        <taxon>Gammaproteobacteria</taxon>
        <taxon>Vibrionales</taxon>
        <taxon>Vibrionaceae</taxon>
        <taxon>Vibrio</taxon>
    </lineage>
</organism>
<proteinExistence type="predicted"/>
<accession>Q0GPC6</accession>
<geneLocation type="plasmid" evidence="1">
    <name>pVCG1.1</name>
</geneLocation>
<dbReference type="RefSeq" id="WP_012477685.1">
    <property type="nucleotide sequence ID" value="NC_010897.1"/>
</dbReference>
<reference evidence="1" key="1">
    <citation type="journal article" date="2012" name="Ecotoxicology">
        <title>High incidence of plasmids in marine Vibrio species isolated from Mai Po Nature Reserve of Hong Kong.</title>
        <authorList>
            <person name="Zhang R."/>
            <person name="Pan L."/>
            <person name="Zhao Z."/>
            <person name="Gu J.D."/>
        </authorList>
    </citation>
    <scope>NUCLEOTIDE SEQUENCE</scope>
    <source>
        <strain evidence="1">G1.1</strain>
        <plasmid evidence="1">pVCG1.1</plasmid>
    </source>
</reference>
<evidence type="ECO:0000313" key="1">
    <source>
        <dbReference type="EMBL" id="ABI30060.1"/>
    </source>
</evidence>
<sequence length="299" mass="34003">MTKRAMKMTKDISNYNMRWVEDDPLPDAVAAPLSPRERYLNQLRENHRQADENWAYVQANEERYAAHRENIVAKRLLDIEAHKATTELLAFLPTLNLASSVHSKAVKEFSEAFNVILKGHNEEKITYDVGYDLIHQIKNGFIEGGEALKSLEENRQTRVDKAIQESSYRRNMVVNNESFNVRFKASCATSECLMRNANIDMQDEAFQDYIEAATKDKRSDVMQVINVALIANPYLAPLQRVVQADVVYSAANLDFDPLWAYATGMGAAYRLRLLNLPKRVQDTSESVVSYFSGNILSGD</sequence>
<dbReference type="AlphaFoldDB" id="Q0GPC6"/>
<keyword evidence="1" id="KW-0614">Plasmid</keyword>
<dbReference type="EMBL" id="DQ787203">
    <property type="protein sequence ID" value="ABI30060.1"/>
    <property type="molecule type" value="Genomic_DNA"/>
</dbReference>